<comment type="caution">
    <text evidence="3">The sequence shown here is derived from an EMBL/GenBank/DDBJ whole genome shotgun (WGS) entry which is preliminary data.</text>
</comment>
<proteinExistence type="predicted"/>
<dbReference type="SUPFAM" id="SSF48371">
    <property type="entry name" value="ARM repeat"/>
    <property type="match status" value="1"/>
</dbReference>
<protein>
    <submittedName>
        <fullName evidence="3">Vacuolar protein 8</fullName>
    </submittedName>
</protein>
<dbReference type="Proteomes" id="UP000037460">
    <property type="component" value="Unassembled WGS sequence"/>
</dbReference>
<feature type="repeat" description="ARM" evidence="1">
    <location>
        <begin position="8"/>
        <end position="50"/>
    </location>
</feature>
<evidence type="ECO:0000313" key="3">
    <source>
        <dbReference type="EMBL" id="KOO32429.1"/>
    </source>
</evidence>
<dbReference type="Pfam" id="PF00514">
    <property type="entry name" value="Arm"/>
    <property type="match status" value="2"/>
</dbReference>
<feature type="region of interest" description="Disordered" evidence="2">
    <location>
        <begin position="306"/>
        <end position="350"/>
    </location>
</feature>
<accession>A0A0M0K0T6</accession>
<dbReference type="EMBL" id="JWZX01001777">
    <property type="protein sequence ID" value="KOO32429.1"/>
    <property type="molecule type" value="Genomic_DNA"/>
</dbReference>
<keyword evidence="4" id="KW-1185">Reference proteome</keyword>
<feature type="non-terminal residue" evidence="3">
    <location>
        <position position="492"/>
    </location>
</feature>
<dbReference type="AlphaFoldDB" id="A0A0M0K0T6"/>
<dbReference type="InterPro" id="IPR016024">
    <property type="entry name" value="ARM-type_fold"/>
</dbReference>
<feature type="compositionally biased region" description="Low complexity" evidence="2">
    <location>
        <begin position="333"/>
        <end position="342"/>
    </location>
</feature>
<reference evidence="4" key="1">
    <citation type="journal article" date="2015" name="PLoS Genet.">
        <title>Genome Sequence and Transcriptome Analyses of Chrysochromulina tobin: Metabolic Tools for Enhanced Algal Fitness in the Prominent Order Prymnesiales (Haptophyceae).</title>
        <authorList>
            <person name="Hovde B.T."/>
            <person name="Deodato C.R."/>
            <person name="Hunsperger H.M."/>
            <person name="Ryken S.A."/>
            <person name="Yost W."/>
            <person name="Jha R.K."/>
            <person name="Patterson J."/>
            <person name="Monnat R.J. Jr."/>
            <person name="Barlow S.B."/>
            <person name="Starkenburg S.R."/>
            <person name="Cattolico R.A."/>
        </authorList>
    </citation>
    <scope>NUCLEOTIDE SEQUENCE</scope>
    <source>
        <strain evidence="4">CCMP291</strain>
    </source>
</reference>
<sequence>MRAQQLAGAIAPLVTLVQSGTEGQKENAAGALRSLSANNAENKVLIAQAGAIAPLVTLVQSGTAGQKEYVAGNKVLIAQAGAIAPLVTLVQSGTAGQKEYVAGVLSNLAVNALGQRREQGLDRAGGWLTPKPPCHFGDRRSVVPPPPPTSACGGGGHIPGRPSCLLRTCCVGYKRQRGGSIHGCSFGVTNTLPITTHLHLPEHPGNNLCLSRLRPRGVCCAYSGVGMPLVHATGPGRAWTVDETHPYMLFLQRWWLTGQAVYRGYNVLSLDTDLHLAVNPLELLNGVAYAPFSAIMQLDSGWAVEGETEGQAPTDERGQHVNIVPCRRRSTRRTGAASDTSAQHGASAEGGGASLPSDAYGCGCGVAPAPLLNTGFVYVRAGAVVSTSLPQLLYNRTVEKILSRLARPPNHDSKGKVDPHAVWAQDVVNEVAAELANLPVGWATADATTAGCHRKDTSCSRRPLSTQDEKDAKRRWWLPRATHSVWLASHQL</sequence>
<name>A0A0M0K0T6_9EUKA</name>
<evidence type="ECO:0000313" key="4">
    <source>
        <dbReference type="Proteomes" id="UP000037460"/>
    </source>
</evidence>
<dbReference type="Gene3D" id="1.25.10.10">
    <property type="entry name" value="Leucine-rich Repeat Variant"/>
    <property type="match status" value="2"/>
</dbReference>
<organism evidence="3 4">
    <name type="scientific">Chrysochromulina tobinii</name>
    <dbReference type="NCBI Taxonomy" id="1460289"/>
    <lineage>
        <taxon>Eukaryota</taxon>
        <taxon>Haptista</taxon>
        <taxon>Haptophyta</taxon>
        <taxon>Prymnesiophyceae</taxon>
        <taxon>Prymnesiales</taxon>
        <taxon>Chrysochromulinaceae</taxon>
        <taxon>Chrysochromulina</taxon>
    </lineage>
</organism>
<dbReference type="PANTHER" id="PTHR23315">
    <property type="entry name" value="U BOX DOMAIN-CONTAINING"/>
    <property type="match status" value="1"/>
</dbReference>
<dbReference type="OrthoDB" id="10592101at2759"/>
<gene>
    <name evidence="3" type="ORF">Ctob_015939</name>
</gene>
<dbReference type="InterPro" id="IPR000225">
    <property type="entry name" value="Armadillo"/>
</dbReference>
<evidence type="ECO:0000256" key="1">
    <source>
        <dbReference type="PROSITE-ProRule" id="PRU00259"/>
    </source>
</evidence>
<dbReference type="InterPro" id="IPR011989">
    <property type="entry name" value="ARM-like"/>
</dbReference>
<dbReference type="PANTHER" id="PTHR23315:SF7">
    <property type="entry name" value="U-BOX DOMAIN-CONTAINING PROTEIN 4"/>
    <property type="match status" value="1"/>
</dbReference>
<evidence type="ECO:0000256" key="2">
    <source>
        <dbReference type="SAM" id="MobiDB-lite"/>
    </source>
</evidence>
<dbReference type="PROSITE" id="PS50176">
    <property type="entry name" value="ARM_REPEAT"/>
    <property type="match status" value="1"/>
</dbReference>